<dbReference type="Gramene" id="OMERI06G03210.3">
    <property type="protein sequence ID" value="OMERI06G03210.3"/>
    <property type="gene ID" value="OMERI06G03210"/>
</dbReference>
<dbReference type="PANTHER" id="PTHR31683:SF70">
    <property type="entry name" value="PECTATE LYASE"/>
    <property type="match status" value="1"/>
</dbReference>
<reference evidence="3" key="1">
    <citation type="submission" date="2015-04" db="UniProtKB">
        <authorList>
            <consortium name="EnsemblPlants"/>
        </authorList>
    </citation>
    <scope>IDENTIFICATION</scope>
</reference>
<sequence>MVMAVEPSVMSMRPSEQLDMETWSIQMLLESMTEMPSPSLSPRMPKWCLESRMRPPERATESWMWRLWMMTLLTAWTVICAPVTCTCAPRPSMVYVVTDASDDEMIIPRKGTLRYGVIQDRPMWIVFARDMIIQLRQELIRHYGLRTRSDGDGISIMSSSNIWIDHVSMSNCSDGLIDAVSGSTAITISNGHFTKHDHVMLFGASNSEAQDEVMQITVAFNHFGKGLVQRMPRCRFGFFHVVNNDYTHWLMYAIGGNMNPTIISQGNRFIAPDDVNAKEVTKREYTPYDEYKEWVWKSQGDVMMNGAFFNESGGQNERSYDQLDFIPAKHGKYVGQLTKFAGTLNCHVGMPC</sequence>
<dbReference type="Pfam" id="PF00544">
    <property type="entry name" value="Pectate_lyase_4"/>
    <property type="match status" value="1"/>
</dbReference>
<evidence type="ECO:0000313" key="4">
    <source>
        <dbReference type="Proteomes" id="UP000008021"/>
    </source>
</evidence>
<dbReference type="PANTHER" id="PTHR31683">
    <property type="entry name" value="PECTATE LYASE 18-RELATED"/>
    <property type="match status" value="1"/>
</dbReference>
<dbReference type="InterPro" id="IPR011050">
    <property type="entry name" value="Pectin_lyase_fold/virulence"/>
</dbReference>
<dbReference type="InterPro" id="IPR002022">
    <property type="entry name" value="Pec_lyase"/>
</dbReference>
<dbReference type="GO" id="GO:0030570">
    <property type="term" value="F:pectate lyase activity"/>
    <property type="evidence" value="ECO:0007669"/>
    <property type="project" value="InterPro"/>
</dbReference>
<dbReference type="Gene3D" id="2.160.20.10">
    <property type="entry name" value="Single-stranded right-handed beta-helix, Pectin lyase-like"/>
    <property type="match status" value="2"/>
</dbReference>
<name>A0A0E0DWR4_9ORYZ</name>
<reference evidence="3" key="2">
    <citation type="submission" date="2018-05" db="EMBL/GenBank/DDBJ databases">
        <title>OmerRS3 (Oryza meridionalis Reference Sequence Version 3).</title>
        <authorList>
            <person name="Zhang J."/>
            <person name="Kudrna D."/>
            <person name="Lee S."/>
            <person name="Talag J."/>
            <person name="Welchert J."/>
            <person name="Wing R.A."/>
        </authorList>
    </citation>
    <scope>NUCLEOTIDE SEQUENCE [LARGE SCALE GENOMIC DNA]</scope>
    <source>
        <strain evidence="3">cv. OR44</strain>
    </source>
</reference>
<dbReference type="SUPFAM" id="SSF51126">
    <property type="entry name" value="Pectin lyase-like"/>
    <property type="match status" value="1"/>
</dbReference>
<dbReference type="HOGENOM" id="CLU_788408_0_0_1"/>
<evidence type="ECO:0000313" key="3">
    <source>
        <dbReference type="EnsemblPlants" id="OMERI06G03210.3"/>
    </source>
</evidence>
<keyword evidence="1" id="KW-0456">Lyase</keyword>
<keyword evidence="4" id="KW-1185">Reference proteome</keyword>
<proteinExistence type="predicted"/>
<accession>A0A0E0DWR4</accession>
<feature type="domain" description="Pectate lyase" evidence="2">
    <location>
        <begin position="92"/>
        <end position="275"/>
    </location>
</feature>
<dbReference type="eggNOG" id="ENOG502QQE2">
    <property type="taxonomic scope" value="Eukaryota"/>
</dbReference>
<dbReference type="InterPro" id="IPR012334">
    <property type="entry name" value="Pectin_lyas_fold"/>
</dbReference>
<protein>
    <recommendedName>
        <fullName evidence="2">Pectate lyase domain-containing protein</fullName>
    </recommendedName>
</protein>
<dbReference type="SMART" id="SM00656">
    <property type="entry name" value="Amb_all"/>
    <property type="match status" value="1"/>
</dbReference>
<dbReference type="AlphaFoldDB" id="A0A0E0DWR4"/>
<organism evidence="3">
    <name type="scientific">Oryza meridionalis</name>
    <dbReference type="NCBI Taxonomy" id="40149"/>
    <lineage>
        <taxon>Eukaryota</taxon>
        <taxon>Viridiplantae</taxon>
        <taxon>Streptophyta</taxon>
        <taxon>Embryophyta</taxon>
        <taxon>Tracheophyta</taxon>
        <taxon>Spermatophyta</taxon>
        <taxon>Magnoliopsida</taxon>
        <taxon>Liliopsida</taxon>
        <taxon>Poales</taxon>
        <taxon>Poaceae</taxon>
        <taxon>BOP clade</taxon>
        <taxon>Oryzoideae</taxon>
        <taxon>Oryzeae</taxon>
        <taxon>Oryzinae</taxon>
        <taxon>Oryza</taxon>
    </lineage>
</organism>
<evidence type="ECO:0000259" key="2">
    <source>
        <dbReference type="SMART" id="SM00656"/>
    </source>
</evidence>
<dbReference type="Proteomes" id="UP000008021">
    <property type="component" value="Chromosome 6"/>
</dbReference>
<dbReference type="InterPro" id="IPR045032">
    <property type="entry name" value="PEL"/>
</dbReference>
<dbReference type="EnsemblPlants" id="OMERI06G03210.3">
    <property type="protein sequence ID" value="OMERI06G03210.3"/>
    <property type="gene ID" value="OMERI06G03210"/>
</dbReference>
<evidence type="ECO:0000256" key="1">
    <source>
        <dbReference type="ARBA" id="ARBA00023239"/>
    </source>
</evidence>